<feature type="region of interest" description="Disordered" evidence="1">
    <location>
        <begin position="239"/>
        <end position="263"/>
    </location>
</feature>
<reference evidence="2 3" key="1">
    <citation type="submission" date="2016-10" db="EMBL/GenBank/DDBJ databases">
        <title>Genome sequencing of Aspergillus oryzae BCC7051.</title>
        <authorList>
            <person name="Thammarongtham C."/>
            <person name="Vorapreeda T."/>
            <person name="Nookaew I."/>
            <person name="Srisuk T."/>
            <person name="Land M."/>
            <person name="Jeennor S."/>
            <person name="Laoteng K."/>
        </authorList>
    </citation>
    <scope>NUCLEOTIDE SEQUENCE [LARGE SCALE GENOMIC DNA]</scope>
    <source>
        <strain evidence="2 3">BCC7051</strain>
    </source>
</reference>
<feature type="region of interest" description="Disordered" evidence="1">
    <location>
        <begin position="172"/>
        <end position="202"/>
    </location>
</feature>
<name>A0A1S9DXN3_ASPOZ</name>
<protein>
    <submittedName>
        <fullName evidence="2">Uncharacterized protein</fullName>
    </submittedName>
</protein>
<dbReference type="VEuPathDB" id="FungiDB:AO090166000015"/>
<evidence type="ECO:0000256" key="1">
    <source>
        <dbReference type="SAM" id="MobiDB-lite"/>
    </source>
</evidence>
<sequence length="887" mass="98961">MSICDIQATKSKGSPTLSRGKLNVQCYGSAVDTSAEQIGCSLDNVSVLEQKDYWQIAKPLVAELCSQWDQDYERAGCTVGALLTYLRSMYKAFQPHRAVYHGSTNPLDYVYAINSHLCDDHRSELQTPAWWQLNAATTSGEVSFETLLDVTNEGSPTAATASKDLQDGVEELYPTSRPRFKEDGVTENSDTGPSEDDGAQSDAFLECHPNSELNTSPHPAADFSRMVRDGVARKLGSLPPLVDITTDEGEMSPSLGTPGTTGSAATCRDPLFVPPADQDLDILAAIPWNGNQMLPGAVSHAKTIGNWSSGAFQIPTLSDSDMLVDDCGAPDNLDQAMAHMSPLSATSGVIPGADTRLTPDKESPTSCTRTYESLDGRVNDATDLRDSLAQQWPDTDRIILHGSILAYADIEQILDELQNPQQLSIPTVDFLGDLFSYYRPPSQVYIADTAWPDRLHRGVLRPTPIPQILLLPTYLHGRWSLIEIQACSGAVIHYSFTAIGPGLHEMCDPCDPVYPACTSCRGAIEALSQHLRDMGKLSPEWKFYNRPITSTNGDEGTCLLWTIKQRVNNQSVQEEPSEDFRGSLNREIVARALHAAGESRLSLPSALSSSRRHPGVLPEKVQQRWSAVTGEWDIPIDLTRIRERIARMPLNSTVRIGSKQADRLLQLAFTIASPPVLVELRRQLLHLRQKQTAANCCFQRTPAGVFKAGIWHKDNKDTSRIGLALTCWYVHNHRQQRHQEGYPDPTAQTVVDICRQLPESTRDYHQVEERVKGWYKRAWPWNQLVRIASSPNVLCFLPQGVSFAGKGTISMTDYRSLKKAHYEAFEVIFKDYRPRLLQFIPSNFFEIFLYNRLPVGQYRIEQWTEKEILAEPLDSEKFDRAFDLLIE</sequence>
<dbReference type="OrthoDB" id="4510572at2759"/>
<organism evidence="2 3">
    <name type="scientific">Aspergillus oryzae</name>
    <name type="common">Yellow koji mold</name>
    <dbReference type="NCBI Taxonomy" id="5062"/>
    <lineage>
        <taxon>Eukaryota</taxon>
        <taxon>Fungi</taxon>
        <taxon>Dikarya</taxon>
        <taxon>Ascomycota</taxon>
        <taxon>Pezizomycotina</taxon>
        <taxon>Eurotiomycetes</taxon>
        <taxon>Eurotiomycetidae</taxon>
        <taxon>Eurotiales</taxon>
        <taxon>Aspergillaceae</taxon>
        <taxon>Aspergillus</taxon>
        <taxon>Aspergillus subgen. Circumdati</taxon>
    </lineage>
</organism>
<evidence type="ECO:0000313" key="3">
    <source>
        <dbReference type="Proteomes" id="UP000190312"/>
    </source>
</evidence>
<comment type="caution">
    <text evidence="2">The sequence shown here is derived from an EMBL/GenBank/DDBJ whole genome shotgun (WGS) entry which is preliminary data.</text>
</comment>
<proteinExistence type="predicted"/>
<dbReference type="AlphaFoldDB" id="A0A1S9DXN3"/>
<accession>A0A1S9DXN3</accession>
<dbReference type="Proteomes" id="UP000190312">
    <property type="component" value="Unassembled WGS sequence"/>
</dbReference>
<feature type="compositionally biased region" description="Polar residues" evidence="1">
    <location>
        <begin position="254"/>
        <end position="263"/>
    </location>
</feature>
<dbReference type="EMBL" id="MKZY01000002">
    <property type="protein sequence ID" value="OOO13656.1"/>
    <property type="molecule type" value="Genomic_DNA"/>
</dbReference>
<evidence type="ECO:0000313" key="2">
    <source>
        <dbReference type="EMBL" id="OOO13656.1"/>
    </source>
</evidence>
<gene>
    <name evidence="2" type="ORF">OAory_01014050</name>
</gene>